<sequence length="193" mass="22790">MLPFSYSPLGHSELRLIKIDPGQHDERVRCSMITRRISTQSDWTYQALSYTWGDGTRKVPIFLNGQDFLVTTNLEDGLRHMRCKTWSKSLDQLPLWIDAICINQEDSDERDVQVRRMKSIYEQAERVIIWLGSYNERTDETFRLDLNRWNIDGVEENSEAMARSAIVLALLFHRPWFERLWIIQELAVSRKAI</sequence>
<dbReference type="EMBL" id="KZ613913">
    <property type="protein sequence ID" value="PMD50634.1"/>
    <property type="molecule type" value="Genomic_DNA"/>
</dbReference>
<feature type="non-terminal residue" evidence="2">
    <location>
        <position position="193"/>
    </location>
</feature>
<dbReference type="GeneID" id="36584379"/>
<dbReference type="PANTHER" id="PTHR24148:SF73">
    <property type="entry name" value="HET DOMAIN PROTEIN (AFU_ORTHOLOGUE AFUA_8G01020)"/>
    <property type="match status" value="1"/>
</dbReference>
<evidence type="ECO:0000259" key="1">
    <source>
        <dbReference type="Pfam" id="PF06985"/>
    </source>
</evidence>
<dbReference type="AlphaFoldDB" id="A0A2J6SIP0"/>
<dbReference type="InterPro" id="IPR052895">
    <property type="entry name" value="HetReg/Transcr_Mod"/>
</dbReference>
<dbReference type="Pfam" id="PF06985">
    <property type="entry name" value="HET"/>
    <property type="match status" value="1"/>
</dbReference>
<organism evidence="2 3">
    <name type="scientific">Hyaloscypha bicolor E</name>
    <dbReference type="NCBI Taxonomy" id="1095630"/>
    <lineage>
        <taxon>Eukaryota</taxon>
        <taxon>Fungi</taxon>
        <taxon>Dikarya</taxon>
        <taxon>Ascomycota</taxon>
        <taxon>Pezizomycotina</taxon>
        <taxon>Leotiomycetes</taxon>
        <taxon>Helotiales</taxon>
        <taxon>Hyaloscyphaceae</taxon>
        <taxon>Hyaloscypha</taxon>
        <taxon>Hyaloscypha bicolor</taxon>
    </lineage>
</organism>
<dbReference type="PANTHER" id="PTHR24148">
    <property type="entry name" value="ANKYRIN REPEAT DOMAIN-CONTAINING PROTEIN 39 HOMOLOG-RELATED"/>
    <property type="match status" value="1"/>
</dbReference>
<dbReference type="InterPro" id="IPR010730">
    <property type="entry name" value="HET"/>
</dbReference>
<name>A0A2J6SIP0_9HELO</name>
<evidence type="ECO:0000313" key="2">
    <source>
        <dbReference type="EMBL" id="PMD50634.1"/>
    </source>
</evidence>
<gene>
    <name evidence="2" type="ORF">K444DRAFT_547339</name>
</gene>
<protein>
    <submittedName>
        <fullName evidence="2">HET-domain-containing protein</fullName>
    </submittedName>
</protein>
<feature type="domain" description="Heterokaryon incompatibility" evidence="1">
    <location>
        <begin position="45"/>
        <end position="185"/>
    </location>
</feature>
<dbReference type="STRING" id="1095630.A0A2J6SIP0"/>
<accession>A0A2J6SIP0</accession>
<evidence type="ECO:0000313" key="3">
    <source>
        <dbReference type="Proteomes" id="UP000235371"/>
    </source>
</evidence>
<dbReference type="Proteomes" id="UP000235371">
    <property type="component" value="Unassembled WGS sequence"/>
</dbReference>
<dbReference type="OrthoDB" id="2157530at2759"/>
<proteinExistence type="predicted"/>
<dbReference type="RefSeq" id="XP_024727538.1">
    <property type="nucleotide sequence ID" value="XM_024876300.1"/>
</dbReference>
<reference evidence="2 3" key="1">
    <citation type="submission" date="2016-04" db="EMBL/GenBank/DDBJ databases">
        <title>A degradative enzymes factory behind the ericoid mycorrhizal symbiosis.</title>
        <authorList>
            <consortium name="DOE Joint Genome Institute"/>
            <person name="Martino E."/>
            <person name="Morin E."/>
            <person name="Grelet G."/>
            <person name="Kuo A."/>
            <person name="Kohler A."/>
            <person name="Daghino S."/>
            <person name="Barry K."/>
            <person name="Choi C."/>
            <person name="Cichocki N."/>
            <person name="Clum A."/>
            <person name="Copeland A."/>
            <person name="Hainaut M."/>
            <person name="Haridas S."/>
            <person name="Labutti K."/>
            <person name="Lindquist E."/>
            <person name="Lipzen A."/>
            <person name="Khouja H.-R."/>
            <person name="Murat C."/>
            <person name="Ohm R."/>
            <person name="Olson A."/>
            <person name="Spatafora J."/>
            <person name="Veneault-Fourrey C."/>
            <person name="Henrissat B."/>
            <person name="Grigoriev I."/>
            <person name="Martin F."/>
            <person name="Perotto S."/>
        </authorList>
    </citation>
    <scope>NUCLEOTIDE SEQUENCE [LARGE SCALE GENOMIC DNA]</scope>
    <source>
        <strain evidence="2 3">E</strain>
    </source>
</reference>
<keyword evidence="3" id="KW-1185">Reference proteome</keyword>
<dbReference type="InParanoid" id="A0A2J6SIP0"/>